<dbReference type="Proteomes" id="UP000789508">
    <property type="component" value="Unassembled WGS sequence"/>
</dbReference>
<protein>
    <submittedName>
        <fullName evidence="2">13469_t:CDS:1</fullName>
    </submittedName>
</protein>
<proteinExistence type="predicted"/>
<comment type="caution">
    <text evidence="2">The sequence shown here is derived from an EMBL/GenBank/DDBJ whole genome shotgun (WGS) entry which is preliminary data.</text>
</comment>
<feature type="compositionally biased region" description="Polar residues" evidence="1">
    <location>
        <begin position="106"/>
        <end position="116"/>
    </location>
</feature>
<dbReference type="AlphaFoldDB" id="A0A9N9N2Y2"/>
<gene>
    <name evidence="2" type="ORF">ALEPTO_LOCUS11461</name>
</gene>
<evidence type="ECO:0000256" key="1">
    <source>
        <dbReference type="SAM" id="MobiDB-lite"/>
    </source>
</evidence>
<evidence type="ECO:0000313" key="2">
    <source>
        <dbReference type="EMBL" id="CAG8698056.1"/>
    </source>
</evidence>
<feature type="compositionally biased region" description="Basic and acidic residues" evidence="1">
    <location>
        <begin position="117"/>
        <end position="127"/>
    </location>
</feature>
<reference evidence="2" key="1">
    <citation type="submission" date="2021-06" db="EMBL/GenBank/DDBJ databases">
        <authorList>
            <person name="Kallberg Y."/>
            <person name="Tangrot J."/>
            <person name="Rosling A."/>
        </authorList>
    </citation>
    <scope>NUCLEOTIDE SEQUENCE</scope>
    <source>
        <strain evidence="2">FL130A</strain>
    </source>
</reference>
<dbReference type="OrthoDB" id="2330533at2759"/>
<keyword evidence="3" id="KW-1185">Reference proteome</keyword>
<accession>A0A9N9N2Y2</accession>
<evidence type="ECO:0000313" key="3">
    <source>
        <dbReference type="Proteomes" id="UP000789508"/>
    </source>
</evidence>
<feature type="compositionally biased region" description="Acidic residues" evidence="1">
    <location>
        <begin position="148"/>
        <end position="160"/>
    </location>
</feature>
<feature type="non-terminal residue" evidence="2">
    <location>
        <position position="1"/>
    </location>
</feature>
<name>A0A9N9N2Y2_9GLOM</name>
<sequence>AQTPSHPSCPICFTNIKVIREEATLASDKYQMVSKIYSLIDSKKKASQQSNDMVIDDDTELEYIRELDIIRDTSLVDQIRLPIVIEDTSNSEDQTDNITMKKNDTQTRSSGQTSPKITRDQDSETSVKTHKFQGLIQELSTSVKGVPDDNEEGEELDALDNQEKYL</sequence>
<dbReference type="EMBL" id="CAJVPS010018606">
    <property type="protein sequence ID" value="CAG8698056.1"/>
    <property type="molecule type" value="Genomic_DNA"/>
</dbReference>
<organism evidence="2 3">
    <name type="scientific">Ambispora leptoticha</name>
    <dbReference type="NCBI Taxonomy" id="144679"/>
    <lineage>
        <taxon>Eukaryota</taxon>
        <taxon>Fungi</taxon>
        <taxon>Fungi incertae sedis</taxon>
        <taxon>Mucoromycota</taxon>
        <taxon>Glomeromycotina</taxon>
        <taxon>Glomeromycetes</taxon>
        <taxon>Archaeosporales</taxon>
        <taxon>Ambisporaceae</taxon>
        <taxon>Ambispora</taxon>
    </lineage>
</organism>
<feature type="region of interest" description="Disordered" evidence="1">
    <location>
        <begin position="89"/>
        <end position="166"/>
    </location>
</feature>